<dbReference type="GO" id="GO:0006890">
    <property type="term" value="P:retrograde vesicle-mediated transport, Golgi to endoplasmic reticulum"/>
    <property type="evidence" value="ECO:0007669"/>
    <property type="project" value="TreeGrafter"/>
</dbReference>
<dbReference type="PANTHER" id="PTHR10984">
    <property type="entry name" value="ENDOPLASMIC RETICULUM-GOLGI INTERMEDIATE COMPARTMENT PROTEIN"/>
    <property type="match status" value="1"/>
</dbReference>
<keyword evidence="5 6" id="KW-0472">Membrane</keyword>
<dbReference type="Proteomes" id="UP000478008">
    <property type="component" value="Unassembled WGS sequence"/>
</dbReference>
<dbReference type="PANTHER" id="PTHR10984:SF25">
    <property type="entry name" value="ENDOPLASMIC RETICULUM-GOLGI INTERMEDIATE COMPARTMENT PROTEIN 3"/>
    <property type="match status" value="1"/>
</dbReference>
<feature type="transmembrane region" description="Helical" evidence="6">
    <location>
        <begin position="373"/>
        <end position="395"/>
    </location>
</feature>
<feature type="domain" description="Endoplasmic reticulum vesicle transporter C-terminal" evidence="7">
    <location>
        <begin position="145"/>
        <end position="396"/>
    </location>
</feature>
<dbReference type="Pfam" id="PF13850">
    <property type="entry name" value="ERGIC_N"/>
    <property type="match status" value="1"/>
</dbReference>
<sequence>MGKGPSIFRFDAFAKTLDEAKVKTTSGGILTLICSFTIFILLINEYRDYRTLIMRPELVVDRDHDKTLGLNLDITFPNMPCDLLSMDIMDLTGDVQADILEGNFLRTRLDRDGKEIATDEPFKVNKEDGAKSKLSTEDSQYCGSCYGAIDQSGNEKESDPTKWVCCNSCEAVKLAYSKAAWKFYDGEGIEQCEKEGYVDRINKRLDEGCRVKGTAQLNRIGGNLHFAPGSSITMNDRHVHDLSLFDKHQDKFNFDHVINHFSFGPDDHHLNLHSASHNYTTTHPLDGSEKAVGDKYRVYSYFLKVVNSRFEYLDGDVLETNEFSATEHDRPLRGGRDDDHPNTIHARGGLPGLYFYFDISPMKIINREANKKTWSAFCLSVCSAIAGVLTVFSLLDRTIWTAHRYLKEKKRV</sequence>
<dbReference type="GO" id="GO:0030134">
    <property type="term" value="C:COPII-coated ER to Golgi transport vesicle"/>
    <property type="evidence" value="ECO:0007669"/>
    <property type="project" value="TreeGrafter"/>
</dbReference>
<keyword evidence="6" id="KW-0256">Endoplasmic reticulum</keyword>
<dbReference type="GO" id="GO:0006888">
    <property type="term" value="P:endoplasmic reticulum to Golgi vesicle-mediated transport"/>
    <property type="evidence" value="ECO:0007669"/>
    <property type="project" value="UniProtKB-UniRule"/>
</dbReference>
<evidence type="ECO:0000313" key="10">
    <source>
        <dbReference type="Proteomes" id="UP000478008"/>
    </source>
</evidence>
<protein>
    <recommendedName>
        <fullName evidence="6">Endoplasmic reticulum-Golgi intermediate compartment protein</fullName>
    </recommendedName>
</protein>
<dbReference type="AlphaFoldDB" id="A0A7D9CZG5"/>
<proteinExistence type="inferred from homology"/>
<keyword evidence="3 6" id="KW-0812">Transmembrane</keyword>
<accession>A0A7D9CZG5</accession>
<organism evidence="9 10">
    <name type="scientific">Dekkera bruxellensis</name>
    <name type="common">Brettanomyces custersii</name>
    <dbReference type="NCBI Taxonomy" id="5007"/>
    <lineage>
        <taxon>Eukaryota</taxon>
        <taxon>Fungi</taxon>
        <taxon>Dikarya</taxon>
        <taxon>Ascomycota</taxon>
        <taxon>Saccharomycotina</taxon>
        <taxon>Pichiomycetes</taxon>
        <taxon>Pichiales</taxon>
        <taxon>Pichiaceae</taxon>
        <taxon>Brettanomyces</taxon>
    </lineage>
</organism>
<feature type="domain" description="Endoplasmic reticulum vesicle transporter N-terminal" evidence="8">
    <location>
        <begin position="9"/>
        <end position="96"/>
    </location>
</feature>
<dbReference type="InterPro" id="IPR039542">
    <property type="entry name" value="Erv_N"/>
</dbReference>
<keyword evidence="6" id="KW-0931">ER-Golgi transport</keyword>
<keyword evidence="6" id="KW-0813">Transport</keyword>
<keyword evidence="6" id="KW-0333">Golgi apparatus</keyword>
<comment type="subcellular location">
    <subcellularLocation>
        <location evidence="6">Endoplasmic reticulum membrane</location>
        <topology evidence="6">Multi-pass membrane protein</topology>
    </subcellularLocation>
    <subcellularLocation>
        <location evidence="6">Endoplasmic reticulum-Golgi intermediate compartment membrane</location>
        <topology evidence="6">Multi-pass membrane protein</topology>
    </subcellularLocation>
    <subcellularLocation>
        <location evidence="6">Golgi apparatus membrane</location>
        <topology evidence="6">Multi-pass membrane protein</topology>
    </subcellularLocation>
    <subcellularLocation>
        <location evidence="1">Membrane</location>
        <topology evidence="1">Multi-pass membrane protein</topology>
    </subcellularLocation>
</comment>
<evidence type="ECO:0000256" key="6">
    <source>
        <dbReference type="RuleBase" id="RU369013"/>
    </source>
</evidence>
<evidence type="ECO:0000256" key="4">
    <source>
        <dbReference type="ARBA" id="ARBA00022989"/>
    </source>
</evidence>
<dbReference type="InterPro" id="IPR045888">
    <property type="entry name" value="Erv"/>
</dbReference>
<dbReference type="Pfam" id="PF07970">
    <property type="entry name" value="COPIIcoated_ERV"/>
    <property type="match status" value="1"/>
</dbReference>
<evidence type="ECO:0000256" key="2">
    <source>
        <dbReference type="ARBA" id="ARBA00005648"/>
    </source>
</evidence>
<evidence type="ECO:0000256" key="3">
    <source>
        <dbReference type="ARBA" id="ARBA00022692"/>
    </source>
</evidence>
<dbReference type="EMBL" id="CABFWN010000003">
    <property type="protein sequence ID" value="VUG18370.1"/>
    <property type="molecule type" value="Genomic_DNA"/>
</dbReference>
<evidence type="ECO:0000259" key="7">
    <source>
        <dbReference type="Pfam" id="PF07970"/>
    </source>
</evidence>
<gene>
    <name evidence="9" type="primary">ERV46</name>
    <name evidence="9" type="ORF">DEBR0S3_08966G</name>
</gene>
<evidence type="ECO:0000256" key="5">
    <source>
        <dbReference type="ARBA" id="ARBA00023136"/>
    </source>
</evidence>
<name>A0A7D9CZG5_DEKBR</name>
<dbReference type="InterPro" id="IPR012936">
    <property type="entry name" value="Erv_C"/>
</dbReference>
<evidence type="ECO:0000313" key="9">
    <source>
        <dbReference type="EMBL" id="VUG18370.1"/>
    </source>
</evidence>
<comment type="similarity">
    <text evidence="2 6">Belongs to the ERGIC family.</text>
</comment>
<dbReference type="GO" id="GO:0005789">
    <property type="term" value="C:endoplasmic reticulum membrane"/>
    <property type="evidence" value="ECO:0007669"/>
    <property type="project" value="UniProtKB-SubCell"/>
</dbReference>
<dbReference type="GO" id="GO:0000139">
    <property type="term" value="C:Golgi membrane"/>
    <property type="evidence" value="ECO:0007669"/>
    <property type="project" value="UniProtKB-SubCell"/>
</dbReference>
<evidence type="ECO:0000259" key="8">
    <source>
        <dbReference type="Pfam" id="PF13850"/>
    </source>
</evidence>
<keyword evidence="10" id="KW-1185">Reference proteome</keyword>
<comment type="caution">
    <text evidence="6">Lacks conserved residue(s) required for the propagation of feature annotation.</text>
</comment>
<keyword evidence="4 6" id="KW-1133">Transmembrane helix</keyword>
<dbReference type="GO" id="GO:0033116">
    <property type="term" value="C:endoplasmic reticulum-Golgi intermediate compartment membrane"/>
    <property type="evidence" value="ECO:0007669"/>
    <property type="project" value="UniProtKB-SubCell"/>
</dbReference>
<comment type="function">
    <text evidence="6">Plays a role in transport between endoplasmic reticulum and Golgi.</text>
</comment>
<reference evidence="9 10" key="1">
    <citation type="submission" date="2019-07" db="EMBL/GenBank/DDBJ databases">
        <authorList>
            <person name="Friedrich A."/>
            <person name="Schacherer J."/>
        </authorList>
    </citation>
    <scope>NUCLEOTIDE SEQUENCE [LARGE SCALE GENOMIC DNA]</scope>
</reference>
<evidence type="ECO:0000256" key="1">
    <source>
        <dbReference type="ARBA" id="ARBA00004141"/>
    </source>
</evidence>